<dbReference type="PANTHER" id="PTHR30097:SF4">
    <property type="entry name" value="SLR6042 PROTEIN"/>
    <property type="match status" value="1"/>
</dbReference>
<comment type="caution">
    <text evidence="3">The sequence shown here is derived from an EMBL/GenBank/DDBJ whole genome shotgun (WGS) entry which is preliminary data.</text>
</comment>
<dbReference type="AlphaFoldDB" id="A0A511NMB8"/>
<dbReference type="GO" id="GO:0015679">
    <property type="term" value="P:plasma membrane copper ion transport"/>
    <property type="evidence" value="ECO:0007669"/>
    <property type="project" value="TreeGrafter"/>
</dbReference>
<accession>A0A511NMB8</accession>
<dbReference type="Gene3D" id="1.10.287.470">
    <property type="entry name" value="Helix hairpin bin"/>
    <property type="match status" value="1"/>
</dbReference>
<dbReference type="Gene3D" id="2.40.420.20">
    <property type="match status" value="1"/>
</dbReference>
<dbReference type="GeneID" id="84651557"/>
<evidence type="ECO:0000256" key="2">
    <source>
        <dbReference type="ARBA" id="ARBA00022448"/>
    </source>
</evidence>
<keyword evidence="2" id="KW-0813">Transport</keyword>
<dbReference type="Gene3D" id="2.40.50.100">
    <property type="match status" value="1"/>
</dbReference>
<sequence length="391" mass="43905">MTMYSFDIKNKNRGMLKILLPVLGILLLVQCQNKPKEDVKQAVVNESNTVVLTDAQLKNAAVETVRLSEKNIATVLKLNGKIDVPPQNLISVSVPLGGFLKSTRLLPGMYVRKGETIAVMEDPQYIKLQQDYLQAKSKLHFAQLDYQRQKDLNQSQASSDKVMQTAQAEVNNQQIMMNALAQQLRLININPNSLNANKITKTIPVYSTINGFVSKVNVNIGKYVNPADILFELVNPNDLHLNLKVYENDIDKLKIGQKLMAYSNAEPGKKYEGEIILISKDISSDGISEVHCHFDPYNKSLLPGMYMNAEIETKISFAHAVPEESIVNFEGKDYVFVQTARQTYKMLPITVGGKENGFVQIVNDTDFTDKNIVSKNAYTLLMKLKNTEDEE</sequence>
<proteinExistence type="inferred from homology"/>
<dbReference type="OrthoDB" id="9814657at2"/>
<evidence type="ECO:0000256" key="1">
    <source>
        <dbReference type="ARBA" id="ARBA00009477"/>
    </source>
</evidence>
<dbReference type="GO" id="GO:0022857">
    <property type="term" value="F:transmembrane transporter activity"/>
    <property type="evidence" value="ECO:0007669"/>
    <property type="project" value="InterPro"/>
</dbReference>
<dbReference type="GO" id="GO:0016020">
    <property type="term" value="C:membrane"/>
    <property type="evidence" value="ECO:0007669"/>
    <property type="project" value="InterPro"/>
</dbReference>
<dbReference type="PANTHER" id="PTHR30097">
    <property type="entry name" value="CATION EFFLUX SYSTEM PROTEIN CUSB"/>
    <property type="match status" value="1"/>
</dbReference>
<dbReference type="SUPFAM" id="SSF111369">
    <property type="entry name" value="HlyD-like secretion proteins"/>
    <property type="match status" value="1"/>
</dbReference>
<dbReference type="NCBIfam" id="TIGR01730">
    <property type="entry name" value="RND_mfp"/>
    <property type="match status" value="1"/>
</dbReference>
<protein>
    <submittedName>
        <fullName evidence="3">Hemolysin D</fullName>
    </submittedName>
</protein>
<keyword evidence="4" id="KW-1185">Reference proteome</keyword>
<evidence type="ECO:0000313" key="4">
    <source>
        <dbReference type="Proteomes" id="UP000321245"/>
    </source>
</evidence>
<reference evidence="3 4" key="1">
    <citation type="submission" date="2019-07" db="EMBL/GenBank/DDBJ databases">
        <title>Whole genome shotgun sequence of Empedobacter brevis NBRC 14943.</title>
        <authorList>
            <person name="Hosoyama A."/>
            <person name="Uohara A."/>
            <person name="Ohji S."/>
            <person name="Ichikawa N."/>
        </authorList>
    </citation>
    <scope>NUCLEOTIDE SEQUENCE [LARGE SCALE GENOMIC DNA]</scope>
    <source>
        <strain evidence="3 4">NBRC 14943</strain>
    </source>
</reference>
<evidence type="ECO:0000313" key="3">
    <source>
        <dbReference type="EMBL" id="GEM53371.1"/>
    </source>
</evidence>
<dbReference type="InterPro" id="IPR006143">
    <property type="entry name" value="RND_pump_MFP"/>
</dbReference>
<comment type="similarity">
    <text evidence="1">Belongs to the membrane fusion protein (MFP) (TC 8.A.1) family.</text>
</comment>
<organism evidence="3 4">
    <name type="scientific">Empedobacter brevis NBRC 14943 = ATCC 43319</name>
    <dbReference type="NCBI Taxonomy" id="1218108"/>
    <lineage>
        <taxon>Bacteria</taxon>
        <taxon>Pseudomonadati</taxon>
        <taxon>Bacteroidota</taxon>
        <taxon>Flavobacteriia</taxon>
        <taxon>Flavobacteriales</taxon>
        <taxon>Weeksellaceae</taxon>
        <taxon>Empedobacter</taxon>
    </lineage>
</organism>
<dbReference type="InterPro" id="IPR051909">
    <property type="entry name" value="MFP_Cation_Efflux"/>
</dbReference>
<dbReference type="Proteomes" id="UP000321245">
    <property type="component" value="Unassembled WGS sequence"/>
</dbReference>
<dbReference type="GO" id="GO:0030313">
    <property type="term" value="C:cell envelope"/>
    <property type="evidence" value="ECO:0007669"/>
    <property type="project" value="TreeGrafter"/>
</dbReference>
<dbReference type="STRING" id="1218108.GCA_000382425_03540"/>
<dbReference type="EMBL" id="BJXC01000029">
    <property type="protein sequence ID" value="GEM53371.1"/>
    <property type="molecule type" value="Genomic_DNA"/>
</dbReference>
<name>A0A511NMB8_9FLAO</name>
<gene>
    <name evidence="3" type="ORF">EB1_31610</name>
</gene>
<dbReference type="RefSeq" id="WP_115170872.1">
    <property type="nucleotide sequence ID" value="NZ_BJXC01000029.1"/>
</dbReference>
<dbReference type="Gene3D" id="2.40.30.170">
    <property type="match status" value="1"/>
</dbReference>
<dbReference type="GO" id="GO:0060003">
    <property type="term" value="P:copper ion export"/>
    <property type="evidence" value="ECO:0007669"/>
    <property type="project" value="TreeGrafter"/>
</dbReference>